<sequence length="179" mass="20337">LCHRGFPLHLPENVVVEILLRLPVKSLVRFKCVSKCWHSLISDHQIAKSQFRRASECSQRLLISAGSEIRCLDCEAPFEHSTTPSILAVPFQKRGRYVSLIGSCSGLVCVSLYSHRDFYIRNPSAGNYRKLPDAGISLRGRKYRHGFGYDPSTDDYKLLVANFRMPPPREIEAKVLSFK</sequence>
<evidence type="ECO:0000313" key="3">
    <source>
        <dbReference type="RefSeq" id="XP_035551520.1"/>
    </source>
</evidence>
<evidence type="ECO:0000313" key="2">
    <source>
        <dbReference type="Proteomes" id="UP000235220"/>
    </source>
</evidence>
<dbReference type="InterPro" id="IPR001810">
    <property type="entry name" value="F-box_dom"/>
</dbReference>
<protein>
    <submittedName>
        <fullName evidence="3">F-box/kelch-repeat protein At3g23880-like</fullName>
    </submittedName>
</protein>
<organism evidence="2 3">
    <name type="scientific">Juglans regia</name>
    <name type="common">English walnut</name>
    <dbReference type="NCBI Taxonomy" id="51240"/>
    <lineage>
        <taxon>Eukaryota</taxon>
        <taxon>Viridiplantae</taxon>
        <taxon>Streptophyta</taxon>
        <taxon>Embryophyta</taxon>
        <taxon>Tracheophyta</taxon>
        <taxon>Spermatophyta</taxon>
        <taxon>Magnoliopsida</taxon>
        <taxon>eudicotyledons</taxon>
        <taxon>Gunneridae</taxon>
        <taxon>Pentapetalae</taxon>
        <taxon>rosids</taxon>
        <taxon>fabids</taxon>
        <taxon>Fagales</taxon>
        <taxon>Juglandaceae</taxon>
        <taxon>Juglans</taxon>
    </lineage>
</organism>
<keyword evidence="2" id="KW-1185">Reference proteome</keyword>
<dbReference type="PANTHER" id="PTHR31672:SF13">
    <property type="entry name" value="F-BOX PROTEIN CPR30-LIKE"/>
    <property type="match status" value="1"/>
</dbReference>
<dbReference type="RefSeq" id="XP_035551520.1">
    <property type="nucleotide sequence ID" value="XM_035695627.1"/>
</dbReference>
<dbReference type="Proteomes" id="UP000235220">
    <property type="component" value="Chromosome 11"/>
</dbReference>
<feature type="non-terminal residue" evidence="3">
    <location>
        <position position="1"/>
    </location>
</feature>
<accession>A0A6P9ERU9</accession>
<proteinExistence type="predicted"/>
<dbReference type="AlphaFoldDB" id="A0A6P9ERU9"/>
<dbReference type="SMART" id="SM00256">
    <property type="entry name" value="FBOX"/>
    <property type="match status" value="1"/>
</dbReference>
<dbReference type="GeneID" id="118349854"/>
<dbReference type="InterPro" id="IPR036047">
    <property type="entry name" value="F-box-like_dom_sf"/>
</dbReference>
<dbReference type="InterPro" id="IPR050796">
    <property type="entry name" value="SCF_F-box_component"/>
</dbReference>
<gene>
    <name evidence="3" type="primary">LOC118349854</name>
</gene>
<dbReference type="Pfam" id="PF00646">
    <property type="entry name" value="F-box"/>
    <property type="match status" value="1"/>
</dbReference>
<dbReference type="CDD" id="cd22157">
    <property type="entry name" value="F-box_AtFBW1-like"/>
    <property type="match status" value="1"/>
</dbReference>
<dbReference type="Gene3D" id="1.20.1280.50">
    <property type="match status" value="1"/>
</dbReference>
<evidence type="ECO:0000259" key="1">
    <source>
        <dbReference type="PROSITE" id="PS50181"/>
    </source>
</evidence>
<dbReference type="PROSITE" id="PS50181">
    <property type="entry name" value="FBOX"/>
    <property type="match status" value="1"/>
</dbReference>
<dbReference type="InParanoid" id="A0A6P9ERU9"/>
<dbReference type="OrthoDB" id="1071894at2759"/>
<feature type="domain" description="F-box" evidence="1">
    <location>
        <begin position="4"/>
        <end position="54"/>
    </location>
</feature>
<dbReference type="PANTHER" id="PTHR31672">
    <property type="entry name" value="BNACNNG10540D PROTEIN"/>
    <property type="match status" value="1"/>
</dbReference>
<dbReference type="SUPFAM" id="SSF81383">
    <property type="entry name" value="F-box domain"/>
    <property type="match status" value="1"/>
</dbReference>
<reference evidence="3" key="1">
    <citation type="submission" date="2025-08" db="UniProtKB">
        <authorList>
            <consortium name="RefSeq"/>
        </authorList>
    </citation>
    <scope>IDENTIFICATION</scope>
    <source>
        <tissue evidence="3">Leaves</tissue>
    </source>
</reference>
<dbReference type="Pfam" id="PF08268">
    <property type="entry name" value="FBA_3"/>
    <property type="match status" value="1"/>
</dbReference>
<dbReference type="KEGG" id="jre:118349854"/>
<dbReference type="FunCoup" id="A0A6P9ERU9">
    <property type="interactions" value="1160"/>
</dbReference>
<name>A0A6P9ERU9_JUGRE</name>
<dbReference type="InterPro" id="IPR013187">
    <property type="entry name" value="F-box-assoc_dom_typ3"/>
</dbReference>